<comment type="cofactor">
    <cofactor evidence="1">
        <name>FAD</name>
        <dbReference type="ChEBI" id="CHEBI:57692"/>
    </cofactor>
</comment>
<dbReference type="InterPro" id="IPR009100">
    <property type="entry name" value="AcylCoA_DH/oxidase_NM_dom_sf"/>
</dbReference>
<gene>
    <name evidence="9" type="ORF">ABIE13_002205</name>
</gene>
<proteinExistence type="inferred from homology"/>
<evidence type="ECO:0000259" key="6">
    <source>
        <dbReference type="Pfam" id="PF00441"/>
    </source>
</evidence>
<dbReference type="InterPro" id="IPR009075">
    <property type="entry name" value="AcylCo_DH/oxidase_C"/>
</dbReference>
<dbReference type="SUPFAM" id="SSF56645">
    <property type="entry name" value="Acyl-CoA dehydrogenase NM domain-like"/>
    <property type="match status" value="1"/>
</dbReference>
<feature type="domain" description="Acyl-CoA dehydrogenase/oxidase N-terminal" evidence="8">
    <location>
        <begin position="20"/>
        <end position="130"/>
    </location>
</feature>
<dbReference type="InterPro" id="IPR052161">
    <property type="entry name" value="Mycobact_Acyl-CoA_DH"/>
</dbReference>
<dbReference type="PANTHER" id="PTHR43292">
    <property type="entry name" value="ACYL-COA DEHYDROGENASE"/>
    <property type="match status" value="1"/>
</dbReference>
<dbReference type="EMBL" id="JBEPSH010000004">
    <property type="protein sequence ID" value="MET4577094.1"/>
    <property type="molecule type" value="Genomic_DNA"/>
</dbReference>
<dbReference type="Gene3D" id="1.20.140.10">
    <property type="entry name" value="Butyryl-CoA Dehydrogenase, subunit A, domain 3"/>
    <property type="match status" value="1"/>
</dbReference>
<keyword evidence="5" id="KW-0560">Oxidoreductase</keyword>
<evidence type="ECO:0000313" key="10">
    <source>
        <dbReference type="Proteomes" id="UP001549320"/>
    </source>
</evidence>
<evidence type="ECO:0000259" key="7">
    <source>
        <dbReference type="Pfam" id="PF02770"/>
    </source>
</evidence>
<evidence type="ECO:0000256" key="3">
    <source>
        <dbReference type="ARBA" id="ARBA00022630"/>
    </source>
</evidence>
<evidence type="ECO:0000256" key="2">
    <source>
        <dbReference type="ARBA" id="ARBA00009347"/>
    </source>
</evidence>
<dbReference type="SUPFAM" id="SSF47203">
    <property type="entry name" value="Acyl-CoA dehydrogenase C-terminal domain-like"/>
    <property type="match status" value="1"/>
</dbReference>
<dbReference type="InterPro" id="IPR046373">
    <property type="entry name" value="Acyl-CoA_Oxase/DH_mid-dom_sf"/>
</dbReference>
<dbReference type="InterPro" id="IPR006091">
    <property type="entry name" value="Acyl-CoA_Oxase/DH_mid-dom"/>
</dbReference>
<evidence type="ECO:0000256" key="1">
    <source>
        <dbReference type="ARBA" id="ARBA00001974"/>
    </source>
</evidence>
<comment type="caution">
    <text evidence="9">The sequence shown here is derived from an EMBL/GenBank/DDBJ whole genome shotgun (WGS) entry which is preliminary data.</text>
</comment>
<protein>
    <submittedName>
        <fullName evidence="9">Alkylation response protein AidB-like acyl-CoA dehydrogenase</fullName>
    </submittedName>
</protein>
<dbReference type="Pfam" id="PF00441">
    <property type="entry name" value="Acyl-CoA_dh_1"/>
    <property type="match status" value="1"/>
</dbReference>
<dbReference type="PANTHER" id="PTHR43292:SF3">
    <property type="entry name" value="ACYL-COA DEHYDROGENASE FADE29"/>
    <property type="match status" value="1"/>
</dbReference>
<organism evidence="9 10">
    <name type="scientific">Ottowia thiooxydans</name>
    <dbReference type="NCBI Taxonomy" id="219182"/>
    <lineage>
        <taxon>Bacteria</taxon>
        <taxon>Pseudomonadati</taxon>
        <taxon>Pseudomonadota</taxon>
        <taxon>Betaproteobacteria</taxon>
        <taxon>Burkholderiales</taxon>
        <taxon>Comamonadaceae</taxon>
        <taxon>Ottowia</taxon>
    </lineage>
</organism>
<evidence type="ECO:0000256" key="4">
    <source>
        <dbReference type="ARBA" id="ARBA00022827"/>
    </source>
</evidence>
<dbReference type="Gene3D" id="1.10.540.10">
    <property type="entry name" value="Acyl-CoA dehydrogenase/oxidase, N-terminal domain"/>
    <property type="match status" value="1"/>
</dbReference>
<dbReference type="InterPro" id="IPR013786">
    <property type="entry name" value="AcylCoA_DH/ox_N"/>
</dbReference>
<dbReference type="Pfam" id="PF02770">
    <property type="entry name" value="Acyl-CoA_dh_M"/>
    <property type="match status" value="1"/>
</dbReference>
<feature type="domain" description="Acyl-CoA dehydrogenase/oxidase C-terminal" evidence="6">
    <location>
        <begin position="241"/>
        <end position="403"/>
    </location>
</feature>
<keyword evidence="4" id="KW-0274">FAD</keyword>
<sequence>MSTTDSTLDDASVRDEAFYERFRQELHDFMSTHCPADLREKVRTNQKLGREEMSRWQKILFARGWGAPNWPVSEGGTGWDLQQRYLFEEVSAQLDCPPLYHHGLGHIGPVIMHFGTEEQKARYLPPIVEGSEWWCQGYSEPGAGSDLASLKTAAVRDGDHYVINGQKIWTSHAQEADVMYTLVRTSKEGRKQAGITLLVVPLNTPGIEVRPIHTIDQWHHVNEVFLNDVRVPVANRLGDEGEGWKCAKFLLDRERLSPATVPRLARQLEQVSELIQERIRAEGATPHLLSALKRLYHAQGSALGAREMLLSAIQEEMNGTLAASKSSALKLHCSELSQDISSLAYDLTASEYGARLLPKPPQADGSDDLQMGRQLVHTYLFYRSRSIAGGTSEVQKNVIARAIFGS</sequence>
<evidence type="ECO:0000256" key="5">
    <source>
        <dbReference type="ARBA" id="ARBA00023002"/>
    </source>
</evidence>
<accession>A0ABV2Q7U3</accession>
<keyword evidence="3" id="KW-0285">Flavoprotein</keyword>
<dbReference type="RefSeq" id="WP_354443191.1">
    <property type="nucleotide sequence ID" value="NZ_JBEPSH010000004.1"/>
</dbReference>
<keyword evidence="10" id="KW-1185">Reference proteome</keyword>
<dbReference type="InterPro" id="IPR037069">
    <property type="entry name" value="AcylCoA_DH/ox_N_sf"/>
</dbReference>
<reference evidence="9 10" key="1">
    <citation type="submission" date="2024-06" db="EMBL/GenBank/DDBJ databases">
        <title>Sorghum-associated microbial communities from plants grown in Nebraska, USA.</title>
        <authorList>
            <person name="Schachtman D."/>
        </authorList>
    </citation>
    <scope>NUCLEOTIDE SEQUENCE [LARGE SCALE GENOMIC DNA]</scope>
    <source>
        <strain evidence="9 10">2709</strain>
    </source>
</reference>
<dbReference type="Proteomes" id="UP001549320">
    <property type="component" value="Unassembled WGS sequence"/>
</dbReference>
<comment type="similarity">
    <text evidence="2">Belongs to the acyl-CoA dehydrogenase family.</text>
</comment>
<evidence type="ECO:0000259" key="8">
    <source>
        <dbReference type="Pfam" id="PF02771"/>
    </source>
</evidence>
<evidence type="ECO:0000313" key="9">
    <source>
        <dbReference type="EMBL" id="MET4577094.1"/>
    </source>
</evidence>
<dbReference type="Pfam" id="PF02771">
    <property type="entry name" value="Acyl-CoA_dh_N"/>
    <property type="match status" value="1"/>
</dbReference>
<feature type="domain" description="Acyl-CoA oxidase/dehydrogenase middle" evidence="7">
    <location>
        <begin position="135"/>
        <end position="214"/>
    </location>
</feature>
<name>A0ABV2Q7U3_9BURK</name>
<dbReference type="InterPro" id="IPR036250">
    <property type="entry name" value="AcylCo_DH-like_C"/>
</dbReference>
<dbReference type="Gene3D" id="2.40.110.10">
    <property type="entry name" value="Butyryl-CoA Dehydrogenase, subunit A, domain 2"/>
    <property type="match status" value="1"/>
</dbReference>